<proteinExistence type="predicted"/>
<dbReference type="AlphaFoldDB" id="A0A3P7K295"/>
<name>A0A3P7K295_STRVU</name>
<dbReference type="OrthoDB" id="1935484at2759"/>
<evidence type="ECO:0000313" key="2">
    <source>
        <dbReference type="Proteomes" id="UP000270094"/>
    </source>
</evidence>
<organism evidence="1 2">
    <name type="scientific">Strongylus vulgaris</name>
    <name type="common">Blood worm</name>
    <dbReference type="NCBI Taxonomy" id="40348"/>
    <lineage>
        <taxon>Eukaryota</taxon>
        <taxon>Metazoa</taxon>
        <taxon>Ecdysozoa</taxon>
        <taxon>Nematoda</taxon>
        <taxon>Chromadorea</taxon>
        <taxon>Rhabditida</taxon>
        <taxon>Rhabditina</taxon>
        <taxon>Rhabditomorpha</taxon>
        <taxon>Strongyloidea</taxon>
        <taxon>Strongylidae</taxon>
        <taxon>Strongylus</taxon>
    </lineage>
</organism>
<protein>
    <submittedName>
        <fullName evidence="1">Uncharacterized protein</fullName>
    </submittedName>
</protein>
<gene>
    <name evidence="1" type="ORF">SVUK_LOCUS293</name>
</gene>
<evidence type="ECO:0000313" key="1">
    <source>
        <dbReference type="EMBL" id="VDM65295.1"/>
    </source>
</evidence>
<dbReference type="EMBL" id="UYYB01000460">
    <property type="protein sequence ID" value="VDM65295.1"/>
    <property type="molecule type" value="Genomic_DNA"/>
</dbReference>
<keyword evidence="2" id="KW-1185">Reference proteome</keyword>
<dbReference type="Proteomes" id="UP000270094">
    <property type="component" value="Unassembled WGS sequence"/>
</dbReference>
<sequence length="183" mass="20813">MNSRPDIMTEFNPTQHARNRNMIQILIFDATLEDLFAMGVNLERSLDALGFRSTISELPVPPAITDNSPLSSHDSFDLKVSKKTLVQIKPTFAQMCNGYAVLPETTHQQDTLLQEQFIEERDENDQLSVSKTSFLREQKVCNNKVLCAILTRLMVPTLVDGHYLQDECFRIYLDTLMSNSDAL</sequence>
<accession>A0A3P7K295</accession>
<reference evidence="1 2" key="1">
    <citation type="submission" date="2018-11" db="EMBL/GenBank/DDBJ databases">
        <authorList>
            <consortium name="Pathogen Informatics"/>
        </authorList>
    </citation>
    <scope>NUCLEOTIDE SEQUENCE [LARGE SCALE GENOMIC DNA]</scope>
</reference>